<evidence type="ECO:0008006" key="11">
    <source>
        <dbReference type="Google" id="ProtNLM"/>
    </source>
</evidence>
<evidence type="ECO:0000256" key="4">
    <source>
        <dbReference type="ARBA" id="ARBA00022741"/>
    </source>
</evidence>
<keyword evidence="3" id="KW-0677">Repeat</keyword>
<keyword evidence="10" id="KW-1185">Reference proteome</keyword>
<evidence type="ECO:0000259" key="7">
    <source>
        <dbReference type="Pfam" id="PF00931"/>
    </source>
</evidence>
<evidence type="ECO:0000256" key="2">
    <source>
        <dbReference type="ARBA" id="ARBA00022614"/>
    </source>
</evidence>
<dbReference type="GO" id="GO:0006952">
    <property type="term" value="P:defense response"/>
    <property type="evidence" value="ECO:0007669"/>
    <property type="project" value="UniProtKB-KW"/>
</dbReference>
<dbReference type="SUPFAM" id="SSF52540">
    <property type="entry name" value="P-loop containing nucleoside triphosphate hydrolases"/>
    <property type="match status" value="1"/>
</dbReference>
<reference evidence="9 10" key="1">
    <citation type="journal article" date="2019" name="Sci. Rep.">
        <title>A high-quality genome of Eragrostis curvula grass provides insights into Poaceae evolution and supports new strategies to enhance forage quality.</title>
        <authorList>
            <person name="Carballo J."/>
            <person name="Santos B.A.C.M."/>
            <person name="Zappacosta D."/>
            <person name="Garbus I."/>
            <person name="Selva J.P."/>
            <person name="Gallo C.A."/>
            <person name="Diaz A."/>
            <person name="Albertini E."/>
            <person name="Caccamo M."/>
            <person name="Echenique V."/>
        </authorList>
    </citation>
    <scope>NUCLEOTIDE SEQUENCE [LARGE SCALE GENOMIC DNA]</scope>
    <source>
        <strain evidence="10">cv. Victoria</strain>
        <tissue evidence="9">Leaf</tissue>
    </source>
</reference>
<dbReference type="Pfam" id="PF00931">
    <property type="entry name" value="NB-ARC"/>
    <property type="match status" value="1"/>
</dbReference>
<dbReference type="InterPro" id="IPR038005">
    <property type="entry name" value="RX-like_CC"/>
</dbReference>
<evidence type="ECO:0000256" key="5">
    <source>
        <dbReference type="ARBA" id="ARBA00022821"/>
    </source>
</evidence>
<dbReference type="AlphaFoldDB" id="A0A5J9UJ04"/>
<dbReference type="Proteomes" id="UP000324897">
    <property type="component" value="Chromosome 2"/>
</dbReference>
<name>A0A5J9UJ04_9POAL</name>
<accession>A0A5J9UJ04</accession>
<comment type="similarity">
    <text evidence="1">Belongs to the disease resistance NB-LRR family.</text>
</comment>
<evidence type="ECO:0000256" key="6">
    <source>
        <dbReference type="SAM" id="MobiDB-lite"/>
    </source>
</evidence>
<keyword evidence="4" id="KW-0547">Nucleotide-binding</keyword>
<dbReference type="InterPro" id="IPR027417">
    <property type="entry name" value="P-loop_NTPase"/>
</dbReference>
<dbReference type="Gene3D" id="1.20.5.4130">
    <property type="match status" value="1"/>
</dbReference>
<evidence type="ECO:0000256" key="1">
    <source>
        <dbReference type="ARBA" id="ARBA00008894"/>
    </source>
</evidence>
<gene>
    <name evidence="9" type="ORF">EJB05_26133</name>
</gene>
<dbReference type="Pfam" id="PF18052">
    <property type="entry name" value="Rx_N"/>
    <property type="match status" value="1"/>
</dbReference>
<evidence type="ECO:0000313" key="10">
    <source>
        <dbReference type="Proteomes" id="UP000324897"/>
    </source>
</evidence>
<organism evidence="9 10">
    <name type="scientific">Eragrostis curvula</name>
    <name type="common">weeping love grass</name>
    <dbReference type="NCBI Taxonomy" id="38414"/>
    <lineage>
        <taxon>Eukaryota</taxon>
        <taxon>Viridiplantae</taxon>
        <taxon>Streptophyta</taxon>
        <taxon>Embryophyta</taxon>
        <taxon>Tracheophyta</taxon>
        <taxon>Spermatophyta</taxon>
        <taxon>Magnoliopsida</taxon>
        <taxon>Liliopsida</taxon>
        <taxon>Poales</taxon>
        <taxon>Poaceae</taxon>
        <taxon>PACMAD clade</taxon>
        <taxon>Chloridoideae</taxon>
        <taxon>Eragrostideae</taxon>
        <taxon>Eragrostidinae</taxon>
        <taxon>Eragrostis</taxon>
    </lineage>
</organism>
<dbReference type="InterPro" id="IPR002182">
    <property type="entry name" value="NB-ARC"/>
</dbReference>
<evidence type="ECO:0000256" key="3">
    <source>
        <dbReference type="ARBA" id="ARBA00022737"/>
    </source>
</evidence>
<feature type="region of interest" description="Disordered" evidence="6">
    <location>
        <begin position="345"/>
        <end position="366"/>
    </location>
</feature>
<evidence type="ECO:0000313" key="9">
    <source>
        <dbReference type="EMBL" id="TVU23753.1"/>
    </source>
</evidence>
<sequence length="521" mass="57675">MCCAPLIALPTCKCSIWPFVANALEAQVTSTHSKQRVRVTRLVEHGARRGGHGQPGPQAGELLMEEYVVQKGLKPDIQSLSTELLAMHPALLDASQVPPDQLSEVDKLWSRKVRELSYDMNDAIDDFAIRVASSDSTATTDANVFKKILSKPTAAVRKAKNRQQISDKIKDIKKLSNELAELRAKYIVKGVGANLAATTSIDPRVINLYKKESDLVSIEETRDKVIRMLTGVKGDADAFESLKTVSIVGVGGLGKTTLVKTVLDALKSQFHCCAFISVGRTPNYTKKFEKMLVELDEKYSNSPVMAGWDSKRFCNELHKLLQNKRGRPAVEYDYDGVDSRKVSGDLSPTPHQFTSSSPHQSPSRDYVSSKRPMLLQYLLQVVNQYFSSGSTVGSLPSLTIDKPLAFGAPTADSIIHTYFPREAELIGLSEGIGWEGREQYDQIKLFKVTASIRRTFCCPASRYFSMSKKEQWAQEVASDGQGRGSADTNSSNKQLKKLRRAGEVVEWAQAPRPMADVPEQR</sequence>
<dbReference type="InterPro" id="IPR041118">
    <property type="entry name" value="Rx_N"/>
</dbReference>
<comment type="caution">
    <text evidence="9">The sequence shown here is derived from an EMBL/GenBank/DDBJ whole genome shotgun (WGS) entry which is preliminary data.</text>
</comment>
<dbReference type="PANTHER" id="PTHR19338:SF21">
    <property type="entry name" value="OS10G0124400 PROTEIN"/>
    <property type="match status" value="1"/>
</dbReference>
<feature type="compositionally biased region" description="Polar residues" evidence="6">
    <location>
        <begin position="349"/>
        <end position="363"/>
    </location>
</feature>
<feature type="region of interest" description="Disordered" evidence="6">
    <location>
        <begin position="475"/>
        <end position="497"/>
    </location>
</feature>
<dbReference type="OrthoDB" id="691405at2759"/>
<feature type="non-terminal residue" evidence="9">
    <location>
        <position position="1"/>
    </location>
</feature>
<feature type="domain" description="NB-ARC" evidence="7">
    <location>
        <begin position="240"/>
        <end position="325"/>
    </location>
</feature>
<dbReference type="CDD" id="cd14798">
    <property type="entry name" value="RX-CC_like"/>
    <property type="match status" value="1"/>
</dbReference>
<dbReference type="Gene3D" id="3.40.50.300">
    <property type="entry name" value="P-loop containing nucleotide triphosphate hydrolases"/>
    <property type="match status" value="1"/>
</dbReference>
<dbReference type="PANTHER" id="PTHR19338">
    <property type="entry name" value="TRANSLOCASE OF INNER MITOCHONDRIAL MEMBRANE 13 HOMOLOG"/>
    <property type="match status" value="1"/>
</dbReference>
<dbReference type="Gramene" id="TVU23753">
    <property type="protein sequence ID" value="TVU23753"/>
    <property type="gene ID" value="EJB05_26133"/>
</dbReference>
<evidence type="ECO:0000259" key="8">
    <source>
        <dbReference type="Pfam" id="PF18052"/>
    </source>
</evidence>
<proteinExistence type="inferred from homology"/>
<feature type="domain" description="Disease resistance N-terminal" evidence="8">
    <location>
        <begin position="59"/>
        <end position="137"/>
    </location>
</feature>
<dbReference type="GO" id="GO:0043531">
    <property type="term" value="F:ADP binding"/>
    <property type="evidence" value="ECO:0007669"/>
    <property type="project" value="InterPro"/>
</dbReference>
<keyword evidence="5" id="KW-0611">Plant defense</keyword>
<protein>
    <recommendedName>
        <fullName evidence="11">NB-ARC domain-containing protein</fullName>
    </recommendedName>
</protein>
<keyword evidence="2" id="KW-0433">Leucine-rich repeat</keyword>
<dbReference type="EMBL" id="RWGY01000013">
    <property type="protein sequence ID" value="TVU23753.1"/>
    <property type="molecule type" value="Genomic_DNA"/>
</dbReference>